<dbReference type="InterPro" id="IPR043058">
    <property type="entry name" value="NUDIX_sf"/>
</dbReference>
<proteinExistence type="predicted"/>
<dbReference type="Pfam" id="PF12796">
    <property type="entry name" value="Ank_2"/>
    <property type="match status" value="1"/>
</dbReference>
<dbReference type="InterPro" id="IPR036770">
    <property type="entry name" value="Ankyrin_rpt-contain_sf"/>
</dbReference>
<dbReference type="InterPro" id="IPR000299">
    <property type="entry name" value="FERM_domain"/>
</dbReference>
<dbReference type="Gene3D" id="1.25.40.20">
    <property type="entry name" value="Ankyrin repeat-containing domain"/>
    <property type="match status" value="1"/>
</dbReference>
<dbReference type="Pfam" id="PF00373">
    <property type="entry name" value="FERM_M"/>
    <property type="match status" value="1"/>
</dbReference>
<dbReference type="InterPro" id="IPR051594">
    <property type="entry name" value="KRIT1/FRMD8"/>
</dbReference>
<dbReference type="InterPro" id="IPR035963">
    <property type="entry name" value="FERM_2"/>
</dbReference>
<dbReference type="PANTHER" id="PTHR13283:SF11">
    <property type="entry name" value="KREV INTERACTION TRAPPED PROTEIN 1"/>
    <property type="match status" value="1"/>
</dbReference>
<organism evidence="2 3">
    <name type="scientific">Clavelina lepadiformis</name>
    <name type="common">Light-bulb sea squirt</name>
    <name type="synonym">Ascidia lepadiformis</name>
    <dbReference type="NCBI Taxonomy" id="159417"/>
    <lineage>
        <taxon>Eukaryota</taxon>
        <taxon>Metazoa</taxon>
        <taxon>Chordata</taxon>
        <taxon>Tunicata</taxon>
        <taxon>Ascidiacea</taxon>
        <taxon>Aplousobranchia</taxon>
        <taxon>Clavelinidae</taxon>
        <taxon>Clavelina</taxon>
    </lineage>
</organism>
<dbReference type="EMBL" id="CAWYQH010000013">
    <property type="protein sequence ID" value="CAK8675115.1"/>
    <property type="molecule type" value="Genomic_DNA"/>
</dbReference>
<evidence type="ECO:0000313" key="3">
    <source>
        <dbReference type="Proteomes" id="UP001642483"/>
    </source>
</evidence>
<name>A0ABP0F5X8_CLALP</name>
<dbReference type="Gene3D" id="3.10.20.90">
    <property type="entry name" value="Phosphatidylinositol 3-kinase Catalytic Subunit, Chain A, domain 1"/>
    <property type="match status" value="1"/>
</dbReference>
<dbReference type="InterPro" id="IPR011993">
    <property type="entry name" value="PH-like_dom_sf"/>
</dbReference>
<dbReference type="SMART" id="SM00248">
    <property type="entry name" value="ANK"/>
    <property type="match status" value="2"/>
</dbReference>
<dbReference type="Gene3D" id="2.30.29.30">
    <property type="entry name" value="Pleckstrin-homology domain (PH domain)/Phosphotyrosine-binding domain (PTB)"/>
    <property type="match status" value="1"/>
</dbReference>
<dbReference type="PANTHER" id="PTHR13283">
    <property type="entry name" value="KREV INTERACTION TRAPPED 1-RELATED"/>
    <property type="match status" value="1"/>
</dbReference>
<dbReference type="SMART" id="SM00295">
    <property type="entry name" value="B41"/>
    <property type="match status" value="1"/>
</dbReference>
<dbReference type="Proteomes" id="UP001642483">
    <property type="component" value="Unassembled WGS sequence"/>
</dbReference>
<dbReference type="SUPFAM" id="SSF48403">
    <property type="entry name" value="Ankyrin repeat"/>
    <property type="match status" value="1"/>
</dbReference>
<feature type="domain" description="FERM" evidence="1">
    <location>
        <begin position="420"/>
        <end position="738"/>
    </location>
</feature>
<dbReference type="SUPFAM" id="SSF47031">
    <property type="entry name" value="Second domain of FERM"/>
    <property type="match status" value="1"/>
</dbReference>
<dbReference type="Pfam" id="PF24522">
    <property type="entry name" value="KRIT1_FRMD8_FERM_C"/>
    <property type="match status" value="1"/>
</dbReference>
<dbReference type="InterPro" id="IPR057096">
    <property type="entry name" value="KRIT1_FRMD8_FERM_C"/>
</dbReference>
<dbReference type="PROSITE" id="PS50057">
    <property type="entry name" value="FERM_3"/>
    <property type="match status" value="1"/>
</dbReference>
<dbReference type="Gene3D" id="1.20.80.10">
    <property type="match status" value="1"/>
</dbReference>
<dbReference type="InterPro" id="IPR032022">
    <property type="entry name" value="NUDIX"/>
</dbReference>
<evidence type="ECO:0000259" key="1">
    <source>
        <dbReference type="PROSITE" id="PS50057"/>
    </source>
</evidence>
<dbReference type="Pfam" id="PF16705">
    <property type="entry name" value="NUDIX_5"/>
    <property type="match status" value="1"/>
</dbReference>
<dbReference type="Gene3D" id="3.30.70.2240">
    <property type="entry name" value="KRIT, N-terminal Nudix domain, NPxY motif-rich region"/>
    <property type="match status" value="1"/>
</dbReference>
<gene>
    <name evidence="2" type="ORF">CVLEPA_LOCUS4735</name>
</gene>
<dbReference type="InterPro" id="IPR002110">
    <property type="entry name" value="Ankyrin_rpt"/>
</dbReference>
<evidence type="ECO:0000313" key="2">
    <source>
        <dbReference type="EMBL" id="CAK8675115.1"/>
    </source>
</evidence>
<protein>
    <recommendedName>
        <fullName evidence="1">FERM domain-containing protein</fullName>
    </recommendedName>
</protein>
<reference evidence="2 3" key="1">
    <citation type="submission" date="2024-02" db="EMBL/GenBank/DDBJ databases">
        <authorList>
            <person name="Daric V."/>
            <person name="Darras S."/>
        </authorList>
    </citation>
    <scope>NUCLEOTIDE SEQUENCE [LARGE SCALE GENOMIC DNA]</scope>
</reference>
<keyword evidence="3" id="KW-1185">Reference proteome</keyword>
<accession>A0ABP0F5X8</accession>
<sequence length="738" mass="84057">MNMFVCVIRPLFSSSSKSKEKNFKPKDCEVLLQTRHHSTDQNNLDESLEKKTCIKSLPFTRSADKSQKVKSVVADHLFKITHSSDPPVPGLKVKRVIHAKKQKLQVGGALEDVSIYVVPTLAKLDHLTAHGKFSFHLLSAAISETYAASDYADGTQQILEALDRWLKKQLSRPHAVQGIFRSTALDRIHENITNPAYAAEPNQDWLLLENGLRPDEAMAKMKEANSIDMFVTNPLYGTDLSIYNKIDCYVLNPFYGQKVPDYTKIKIPDREQWFKGQDIVEENRELSWVEEFPVHRAAADGDISALTHFLQSGNSQIETWDHDGWAPSHYACWYGRTEAMKLLLEDGRCDPNLCNRNSASLLHLAAGCGHAAIVKMLCEHTFVDRHVIDKQGRSASECCEQIRSKDWHKCMNLLKELSHRPYQKLLIHRMDGSEKAVELKRGSRTLVGDILESLNFSHEAKCYFALWITSKSLHLQLKPEHSPLVEMNRWPEVLRQLSGIQWKACKEEKPTVVVKRDVRLLPNAEEVVTDIFSIHLLYEEARVQVLRGLYPCSDQVAIAMAAVGMRILFGPHDPKKHKTAFFTDDVLCQLLPICKLRLRSVNWPQKILTEHKEISEEGPGEISQLQLLYLRYCWTQIPPYGSAFFTGYAYATKHQGGENCQRIVPLYIGTNHRGIHFIKVESKTLLVSVSYHSLTWVVNDEKRLFQIRTDDNKINMVIHTPQAALVCSLMTKLSQATT</sequence>
<dbReference type="InterPro" id="IPR019749">
    <property type="entry name" value="Band_41_domain"/>
</dbReference>
<dbReference type="InterPro" id="IPR019748">
    <property type="entry name" value="FERM_central"/>
</dbReference>
<comment type="caution">
    <text evidence="2">The sequence shown here is derived from an EMBL/GenBank/DDBJ whole genome shotgun (WGS) entry which is preliminary data.</text>
</comment>
<dbReference type="CDD" id="cd14473">
    <property type="entry name" value="FERM_B-lobe"/>
    <property type="match status" value="1"/>
</dbReference>
<dbReference type="InterPro" id="IPR014352">
    <property type="entry name" value="FERM/acyl-CoA-bd_prot_sf"/>
</dbReference>